<dbReference type="AlphaFoldDB" id="A0AAV0U391"/>
<gene>
    <name evidence="1" type="ORF">PDE001_LOCUS4411</name>
</gene>
<keyword evidence="2" id="KW-1185">Reference proteome</keyword>
<evidence type="ECO:0000313" key="2">
    <source>
        <dbReference type="Proteomes" id="UP001162029"/>
    </source>
</evidence>
<protein>
    <submittedName>
        <fullName evidence="1">Uncharacterized protein</fullName>
    </submittedName>
</protein>
<reference evidence="1" key="1">
    <citation type="submission" date="2022-12" db="EMBL/GenBank/DDBJ databases">
        <authorList>
            <person name="Webb A."/>
        </authorList>
    </citation>
    <scope>NUCLEOTIDE SEQUENCE</scope>
    <source>
        <strain evidence="1">Pd1</strain>
    </source>
</reference>
<comment type="caution">
    <text evidence="1">The sequence shown here is derived from an EMBL/GenBank/DDBJ whole genome shotgun (WGS) entry which is preliminary data.</text>
</comment>
<name>A0AAV0U391_9STRA</name>
<organism evidence="1 2">
    <name type="scientific">Peronospora destructor</name>
    <dbReference type="NCBI Taxonomy" id="86335"/>
    <lineage>
        <taxon>Eukaryota</taxon>
        <taxon>Sar</taxon>
        <taxon>Stramenopiles</taxon>
        <taxon>Oomycota</taxon>
        <taxon>Peronosporomycetes</taxon>
        <taxon>Peronosporales</taxon>
        <taxon>Peronosporaceae</taxon>
        <taxon>Peronospora</taxon>
    </lineage>
</organism>
<proteinExistence type="predicted"/>
<accession>A0AAV0U391</accession>
<dbReference type="EMBL" id="CANTFM010000791">
    <property type="protein sequence ID" value="CAI5730114.1"/>
    <property type="molecule type" value="Genomic_DNA"/>
</dbReference>
<sequence>MDVACYDMHRRLKTFETETIGARLQLAAVCARAGTNVPSKLLKMTGEEMTVQILRACRPSQPFSFSERDALVSINELSYREPAVKVMAAALLAEADRQAYLIGQMQIISTISTAMGSTDEQVQCNPLRSQFRSDEEKLIFGYVRHSSVSGSTKEVELCDSLPVADDYVKSIENKLALFLQIETQRAKEIPPLPMDSSATNAMGKGMLDELQVSWDSYHSQTEPALKIEPGMLLGPFKTLLNDVSSHRVEMQKYLWECFAKAMGSTRDYLLHLANFLPLITISDIVRCAFDEETLRTLAPKLSEKSKDKSGENRGIAYGRAGRNTRRIECR</sequence>
<evidence type="ECO:0000313" key="1">
    <source>
        <dbReference type="EMBL" id="CAI5730114.1"/>
    </source>
</evidence>
<dbReference type="Proteomes" id="UP001162029">
    <property type="component" value="Unassembled WGS sequence"/>
</dbReference>